<proteinExistence type="predicted"/>
<sequence length="193" mass="21511">MDLLPTINKAYAMVLSDAKQKGVYLGTGNQSYNDAALNVHVTANKRNNKDGGKHTKEYPSTNPFLDSEWIVDAGASNHMTSCFETLMKCQTLENPSLVYLPNNASVYDQENKFIAIGRLDQGLYKVDGNCFGVTKEKSDERAHFSNYLPVNMSVTLESKHSETDHEPVFDPSRLQEVLPFESKENVDGNNDIA</sequence>
<gene>
    <name evidence="1" type="ORF">CITCOLO1_LOCUS3215</name>
</gene>
<keyword evidence="2" id="KW-1185">Reference proteome</keyword>
<dbReference type="EMBL" id="OZ021744">
    <property type="protein sequence ID" value="CAK9311555.1"/>
    <property type="molecule type" value="Genomic_DNA"/>
</dbReference>
<dbReference type="Proteomes" id="UP001642487">
    <property type="component" value="Chromosome 10"/>
</dbReference>
<reference evidence="1 2" key="1">
    <citation type="submission" date="2024-03" db="EMBL/GenBank/DDBJ databases">
        <authorList>
            <person name="Gkanogiannis A."/>
            <person name="Becerra Lopez-Lavalle L."/>
        </authorList>
    </citation>
    <scope>NUCLEOTIDE SEQUENCE [LARGE SCALE GENOMIC DNA]</scope>
</reference>
<accession>A0ABP0XXX6</accession>
<evidence type="ECO:0000313" key="1">
    <source>
        <dbReference type="EMBL" id="CAK9311555.1"/>
    </source>
</evidence>
<protein>
    <submittedName>
        <fullName evidence="1">Uncharacterized protein</fullName>
    </submittedName>
</protein>
<organism evidence="1 2">
    <name type="scientific">Citrullus colocynthis</name>
    <name type="common">colocynth</name>
    <dbReference type="NCBI Taxonomy" id="252529"/>
    <lineage>
        <taxon>Eukaryota</taxon>
        <taxon>Viridiplantae</taxon>
        <taxon>Streptophyta</taxon>
        <taxon>Embryophyta</taxon>
        <taxon>Tracheophyta</taxon>
        <taxon>Spermatophyta</taxon>
        <taxon>Magnoliopsida</taxon>
        <taxon>eudicotyledons</taxon>
        <taxon>Gunneridae</taxon>
        <taxon>Pentapetalae</taxon>
        <taxon>rosids</taxon>
        <taxon>fabids</taxon>
        <taxon>Cucurbitales</taxon>
        <taxon>Cucurbitaceae</taxon>
        <taxon>Benincaseae</taxon>
        <taxon>Citrullus</taxon>
    </lineage>
</organism>
<evidence type="ECO:0000313" key="2">
    <source>
        <dbReference type="Proteomes" id="UP001642487"/>
    </source>
</evidence>
<name>A0ABP0XXX6_9ROSI</name>